<protein>
    <recommendedName>
        <fullName evidence="5">Arsenate reductase</fullName>
    </recommendedName>
</protein>
<comment type="caution">
    <text evidence="3">The sequence shown here is derived from an EMBL/GenBank/DDBJ whole genome shotgun (WGS) entry which is preliminary data.</text>
</comment>
<evidence type="ECO:0000313" key="4">
    <source>
        <dbReference type="Proteomes" id="UP000265916"/>
    </source>
</evidence>
<gene>
    <name evidence="3" type="ORF">CKF58_03850</name>
</gene>
<name>A0A3A1YMZ3_9GAMM</name>
<dbReference type="RefSeq" id="WP_119531152.1">
    <property type="nucleotide sequence ID" value="NZ_JBHSSP010000021.1"/>
</dbReference>
<dbReference type="PROSITE" id="PS51353">
    <property type="entry name" value="ARSC"/>
    <property type="match status" value="1"/>
</dbReference>
<accession>A0A3A1YMZ3</accession>
<evidence type="ECO:0000256" key="1">
    <source>
        <dbReference type="ARBA" id="ARBA00007198"/>
    </source>
</evidence>
<comment type="similarity">
    <text evidence="1 2">Belongs to the ArsC family.</text>
</comment>
<organism evidence="3 4">
    <name type="scientific">Psittacicella hinzii</name>
    <dbReference type="NCBI Taxonomy" id="2028575"/>
    <lineage>
        <taxon>Bacteria</taxon>
        <taxon>Pseudomonadati</taxon>
        <taxon>Pseudomonadota</taxon>
        <taxon>Gammaproteobacteria</taxon>
        <taxon>Pasteurellales</taxon>
        <taxon>Psittacicellaceae</taxon>
        <taxon>Psittacicella</taxon>
    </lineage>
</organism>
<dbReference type="EMBL" id="NRJG01000061">
    <property type="protein sequence ID" value="RIY38609.1"/>
    <property type="molecule type" value="Genomic_DNA"/>
</dbReference>
<dbReference type="PANTHER" id="PTHR30041">
    <property type="entry name" value="ARSENATE REDUCTASE"/>
    <property type="match status" value="1"/>
</dbReference>
<dbReference type="Proteomes" id="UP000265916">
    <property type="component" value="Unassembled WGS sequence"/>
</dbReference>
<dbReference type="Gene3D" id="3.40.30.10">
    <property type="entry name" value="Glutaredoxin"/>
    <property type="match status" value="1"/>
</dbReference>
<dbReference type="SUPFAM" id="SSF52833">
    <property type="entry name" value="Thioredoxin-like"/>
    <property type="match status" value="1"/>
</dbReference>
<evidence type="ECO:0008006" key="5">
    <source>
        <dbReference type="Google" id="ProtNLM"/>
    </source>
</evidence>
<proteinExistence type="inferred from homology"/>
<reference evidence="3 4" key="1">
    <citation type="submission" date="2017-08" db="EMBL/GenBank/DDBJ databases">
        <title>Reclassification of Bisgaard taxon 37 and 44.</title>
        <authorList>
            <person name="Christensen H."/>
        </authorList>
    </citation>
    <scope>NUCLEOTIDE SEQUENCE [LARGE SCALE GENOMIC DNA]</scope>
    <source>
        <strain evidence="3 4">111</strain>
    </source>
</reference>
<evidence type="ECO:0000313" key="3">
    <source>
        <dbReference type="EMBL" id="RIY38609.1"/>
    </source>
</evidence>
<sequence length="118" mass="13749">MTQAVIVYGVKTCTTVRLHVKLLKEQGYDVTFYDYLSQGVDQDMFKRAIKQLGWDKVVNLRARNFSSLVENDKEYLKKLMAEQNHEFDAQGYDIVCQNPRIIKRPLVEKNGEFSLNVD</sequence>
<dbReference type="InterPro" id="IPR036249">
    <property type="entry name" value="Thioredoxin-like_sf"/>
</dbReference>
<dbReference type="AlphaFoldDB" id="A0A3A1YMZ3"/>
<evidence type="ECO:0000256" key="2">
    <source>
        <dbReference type="PROSITE-ProRule" id="PRU01282"/>
    </source>
</evidence>
<keyword evidence="4" id="KW-1185">Reference proteome</keyword>
<dbReference type="PANTHER" id="PTHR30041:SF8">
    <property type="entry name" value="PROTEIN YFFB"/>
    <property type="match status" value="1"/>
</dbReference>
<dbReference type="InterPro" id="IPR006660">
    <property type="entry name" value="Arsenate_reductase-like"/>
</dbReference>
<dbReference type="OrthoDB" id="9803749at2"/>